<evidence type="ECO:0000259" key="5">
    <source>
        <dbReference type="Pfam" id="PF05018"/>
    </source>
</evidence>
<gene>
    <name evidence="7" type="ORF">QSP1433_LOCUS14440</name>
</gene>
<dbReference type="Pfam" id="PF00400">
    <property type="entry name" value="WD40"/>
    <property type="match status" value="4"/>
</dbReference>
<feature type="region of interest" description="Disordered" evidence="4">
    <location>
        <begin position="236"/>
        <end position="309"/>
    </location>
</feature>
<keyword evidence="1 3" id="KW-0853">WD repeat</keyword>
<proteinExistence type="predicted"/>
<organism evidence="7">
    <name type="scientific">Mucochytrium quahogii</name>
    <dbReference type="NCBI Taxonomy" id="96639"/>
    <lineage>
        <taxon>Eukaryota</taxon>
        <taxon>Sar</taxon>
        <taxon>Stramenopiles</taxon>
        <taxon>Bigyra</taxon>
        <taxon>Labyrinthulomycetes</taxon>
        <taxon>Thraustochytrida</taxon>
        <taxon>Thraustochytriidae</taxon>
        <taxon>Mucochytrium</taxon>
    </lineage>
</organism>
<evidence type="ECO:0000256" key="2">
    <source>
        <dbReference type="ARBA" id="ARBA00022737"/>
    </source>
</evidence>
<dbReference type="InterPro" id="IPR055441">
    <property type="entry name" value="Beta-prop_WDR90_POC16_2nd"/>
</dbReference>
<protein>
    <recommendedName>
        <fullName evidence="8">CFA20 domain-containing protein</fullName>
    </recommendedName>
</protein>
<dbReference type="InterPro" id="IPR001680">
    <property type="entry name" value="WD40_rpt"/>
</dbReference>
<feature type="domain" description="CFA20" evidence="5">
    <location>
        <begin position="8"/>
        <end position="188"/>
    </location>
</feature>
<feature type="repeat" description="WD" evidence="3">
    <location>
        <begin position="591"/>
        <end position="620"/>
    </location>
</feature>
<feature type="domain" description="WDR90/POC16 second beta-propeller" evidence="6">
    <location>
        <begin position="693"/>
        <end position="1010"/>
    </location>
</feature>
<dbReference type="PANTHER" id="PTHR13720:SF24">
    <property type="entry name" value="WD REPEAT-CONTAINING PROTEIN 90"/>
    <property type="match status" value="1"/>
</dbReference>
<evidence type="ECO:0008006" key="8">
    <source>
        <dbReference type="Google" id="ProtNLM"/>
    </source>
</evidence>
<dbReference type="PROSITE" id="PS50294">
    <property type="entry name" value="WD_REPEATS_REGION"/>
    <property type="match status" value="3"/>
</dbReference>
<dbReference type="Pfam" id="PF05018">
    <property type="entry name" value="CFA20_dom"/>
    <property type="match status" value="1"/>
</dbReference>
<dbReference type="EMBL" id="HBHK01022850">
    <property type="protein sequence ID" value="CAD9701034.1"/>
    <property type="molecule type" value="Transcribed_RNA"/>
</dbReference>
<dbReference type="PANTHER" id="PTHR13720">
    <property type="entry name" value="WD-40 REPEAT PROTEIN"/>
    <property type="match status" value="1"/>
</dbReference>
<dbReference type="InterPro" id="IPR050630">
    <property type="entry name" value="WD_repeat_EMAP"/>
</dbReference>
<sequence>MNDVASSSLWQRPFVDVFKLVDIVGGNWKKVDREGSCRFVLDKKIGKNVLRVTGTTATSNYVQIPNKNKGALGLTGPFVYLQVRPIVPKLFTIHIEVLTEDGFVTRLTVSNIYRAFRRKGNVIQVPVNLSDEWYTVALDIPYLLDKYKDHNHTSKYWCLKGLMICSNVYVRNLYTSDFAYLNAHEDNESALLDAFPKQIQLSRKNEEELIWIPEVPEIAEGLNIASVVPRNSLAAGEGNLPLPSKQTGESSTTKHVKKSNNISPASKENIQKQPSAVKREKPVQSMTRKLPPAATAPPAPPAISTRSGPTMEEEICSTKQREISLRPDPIIKLKTFVGYSAEPGCNGAKAIQSKDCKKIIFACACNIIMGSTEHMNQEQMILFGHTDRVNCLNIDSEGKMLVSSQQGKNPVIRLWNSQTGKPIALIAAFPGGECKSVEFSPDGRLLCAAGRDEHNRTQICIWNICNADLNTSTVSLQNPQPKFALIAKQTSEFDISELRFAPYDTCQLVSCGRENIRFWRVRNHHLPGSPVILNEYARNEYFTCIAFESNFGGGTPQGLASASFDKRVFFSTRSGSVAVVQYEKRVLQCVYRLHDGPIYSMSVNEGFCVTGSEDTYVRVWPLDFSDYFLEAKHEAPVCSVDVSSDGLQILIGTQNGTLGILDVSTRSHTAKLRAHSGDINCITFRPQSVNGTSEMATAAGDGTVRIWSIPSCEQMYEFISKGDAAVSLAFHPAADQHVLFCGFHSGFLRIFDVEQTCLLFEFKQHLGPVIGIVPTRDASQVFSLGEDSQICIYDCAENGFQPIKMVSAGGGEAGQGTKLKEAKGFAKTMALSPSGEILAVIPPAHSDEILLLQVMQGDINEVACIKRRLKITGEFSLPDLNAVPSFCSLQFNADSSELAVITSDNRVHKYKILPSETQEWDTTLMRDIHSFHPEFVSALAVSPYNNAFLVTAGSDNMLQVWDYRMRGGAYGAPSIQRFLGHSCTVLDIEFSPDSKYLVSGDAGQTLLIWEILGDEESHVQQYSQRLAESIHDEADRLDNGTGAVEVKLAPPLEVDIENLPRKHFRRNCTISRSSEPTMQASIHAVGFTPTTQSNFVWHASSGLFAYANGSMLILEDLGDRIQKPYLVHDREISTVAISSKGQFIATGSGHRSNHSAASGSDVVESSEIVIWTVQEKTGELEPKRMLGHLMGGVQSLSFSPDNKRLASIGTYQDGMLAVWSVASGTMLTCHRMPNGIGHQVLWARSLLITIGSNDQISLWKFVSDAENVDLEKLVEDTFSVGYDASVASRQHLTAIAEAPKWLEKAHGSETVVVVGDMAGHAVVLALPQRTLLARWQAAEEEICQIAWCDKSIICGVSTGMVVVWDVAEAYPSAGTLPIHALDFKSPILGMSWQVRGNEGMVASSDATMWYANVKDEQLVPFMRGHRSAIRSIECSLDGSLVSSCADGDNVVRILAVQQMEQVAQAVSDILIPSTCCFLHHDGHPIRCIVGCSDGTIRLVDLGSSCQVLSKYQMFEHDVNVATVQITPPWIVCGAQNGEVSAVKCDHEVDSILDETRVELLKKGDGHPVKLVHSVNVPGLVACTKENGEIIGFEFTEEQIQKAFTIAGKRISHATFSPNNRTSVFCAHDNIVQVVHVADTNKVIAEVEFNGEVSALCGNLVGTTNGEIYSIREDNTKSLLFSGHAHPVTAIATSPGSLCFFSAAGTEILKHDLGM</sequence>
<evidence type="ECO:0000256" key="3">
    <source>
        <dbReference type="PROSITE-ProRule" id="PRU00221"/>
    </source>
</evidence>
<evidence type="ECO:0000313" key="7">
    <source>
        <dbReference type="EMBL" id="CAD9701034.1"/>
    </source>
</evidence>
<accession>A0A7S2SIF6</accession>
<dbReference type="InterPro" id="IPR007714">
    <property type="entry name" value="CFA20_dom"/>
</dbReference>
<dbReference type="InterPro" id="IPR036322">
    <property type="entry name" value="WD40_repeat_dom_sf"/>
</dbReference>
<dbReference type="Pfam" id="PF23393">
    <property type="entry name" value="Beta-prop_WDR90_POC16_2nd"/>
    <property type="match status" value="1"/>
</dbReference>
<evidence type="ECO:0000259" key="6">
    <source>
        <dbReference type="Pfam" id="PF23393"/>
    </source>
</evidence>
<dbReference type="PROSITE" id="PS50082">
    <property type="entry name" value="WD_REPEATS_2"/>
    <property type="match status" value="4"/>
</dbReference>
<evidence type="ECO:0000256" key="4">
    <source>
        <dbReference type="SAM" id="MobiDB-lite"/>
    </source>
</evidence>
<dbReference type="InterPro" id="IPR015943">
    <property type="entry name" value="WD40/YVTN_repeat-like_dom_sf"/>
</dbReference>
<feature type="repeat" description="WD" evidence="3">
    <location>
        <begin position="978"/>
        <end position="1019"/>
    </location>
</feature>
<keyword evidence="2" id="KW-0677">Repeat</keyword>
<dbReference type="SUPFAM" id="SSF50978">
    <property type="entry name" value="WD40 repeat-like"/>
    <property type="match status" value="5"/>
</dbReference>
<reference evidence="7" key="1">
    <citation type="submission" date="2021-01" db="EMBL/GenBank/DDBJ databases">
        <authorList>
            <person name="Corre E."/>
            <person name="Pelletier E."/>
            <person name="Niang G."/>
            <person name="Scheremetjew M."/>
            <person name="Finn R."/>
            <person name="Kale V."/>
            <person name="Holt S."/>
            <person name="Cochrane G."/>
            <person name="Meng A."/>
            <person name="Brown T."/>
            <person name="Cohen L."/>
        </authorList>
    </citation>
    <scope>NUCLEOTIDE SEQUENCE</scope>
    <source>
        <strain evidence="7">NY070348D</strain>
    </source>
</reference>
<feature type="repeat" description="WD" evidence="3">
    <location>
        <begin position="929"/>
        <end position="964"/>
    </location>
</feature>
<feature type="compositionally biased region" description="Polar residues" evidence="4">
    <location>
        <begin position="244"/>
        <end position="274"/>
    </location>
</feature>
<feature type="repeat" description="WD" evidence="3">
    <location>
        <begin position="672"/>
        <end position="717"/>
    </location>
</feature>
<evidence type="ECO:0000256" key="1">
    <source>
        <dbReference type="ARBA" id="ARBA00022574"/>
    </source>
</evidence>
<dbReference type="SMART" id="SM00320">
    <property type="entry name" value="WD40"/>
    <property type="match status" value="18"/>
</dbReference>
<name>A0A7S2SIF6_9STRA</name>
<dbReference type="Gene3D" id="2.130.10.10">
    <property type="entry name" value="YVTN repeat-like/Quinoprotein amine dehydrogenase"/>
    <property type="match status" value="6"/>
</dbReference>